<organism evidence="1 2">
    <name type="scientific">Anaerovorax odorimutans</name>
    <dbReference type="NCBI Taxonomy" id="109327"/>
    <lineage>
        <taxon>Bacteria</taxon>
        <taxon>Bacillati</taxon>
        <taxon>Bacillota</taxon>
        <taxon>Clostridia</taxon>
        <taxon>Peptostreptococcales</taxon>
        <taxon>Anaerovoracaceae</taxon>
        <taxon>Anaerovorax</taxon>
    </lineage>
</organism>
<keyword evidence="2" id="KW-1185">Reference proteome</keyword>
<accession>A0ABT1RR32</accession>
<dbReference type="RefSeq" id="WP_227754976.1">
    <property type="nucleotide sequence ID" value="NZ_JANFXK010000015.1"/>
</dbReference>
<gene>
    <name evidence="1" type="ORF">NE619_13045</name>
</gene>
<reference evidence="1 2" key="1">
    <citation type="submission" date="2022-06" db="EMBL/GenBank/DDBJ databases">
        <title>Isolation of gut microbiota from human fecal samples.</title>
        <authorList>
            <person name="Pamer E.G."/>
            <person name="Barat B."/>
            <person name="Waligurski E."/>
            <person name="Medina S."/>
            <person name="Paddock L."/>
            <person name="Mostad J."/>
        </authorList>
    </citation>
    <scope>NUCLEOTIDE SEQUENCE [LARGE SCALE GENOMIC DNA]</scope>
    <source>
        <strain evidence="1 2">SL.3.17</strain>
    </source>
</reference>
<name>A0ABT1RR32_9FIRM</name>
<comment type="caution">
    <text evidence="1">The sequence shown here is derived from an EMBL/GenBank/DDBJ whole genome shotgun (WGS) entry which is preliminary data.</text>
</comment>
<evidence type="ECO:0000313" key="2">
    <source>
        <dbReference type="Proteomes" id="UP001524502"/>
    </source>
</evidence>
<sequence>MALTNDDLLAISQLLDTKLDAKIKPLTEDMKNITLLLEQDVLPRLQNIESCYTSTYRRYASGADQLDALQADMDIIKKIVQEHSEKLKEIS</sequence>
<dbReference type="EMBL" id="JANFXK010000015">
    <property type="protein sequence ID" value="MCQ4637653.1"/>
    <property type="molecule type" value="Genomic_DNA"/>
</dbReference>
<dbReference type="Proteomes" id="UP001524502">
    <property type="component" value="Unassembled WGS sequence"/>
</dbReference>
<evidence type="ECO:0000313" key="1">
    <source>
        <dbReference type="EMBL" id="MCQ4637653.1"/>
    </source>
</evidence>
<proteinExistence type="predicted"/>
<protein>
    <submittedName>
        <fullName evidence="1">Uncharacterized protein</fullName>
    </submittedName>
</protein>